<gene>
    <name evidence="3" type="ORF">QJ522_01340</name>
</gene>
<evidence type="ECO:0000256" key="2">
    <source>
        <dbReference type="SAM" id="Phobius"/>
    </source>
</evidence>
<evidence type="ECO:0000256" key="1">
    <source>
        <dbReference type="SAM" id="Coils"/>
    </source>
</evidence>
<accession>A0AAW6TSK5</accession>
<evidence type="ECO:0008006" key="5">
    <source>
        <dbReference type="Google" id="ProtNLM"/>
    </source>
</evidence>
<name>A0AAW6TSK5_9BACT</name>
<feature type="coiled-coil region" evidence="1">
    <location>
        <begin position="156"/>
        <end position="258"/>
    </location>
</feature>
<sequence length="490" mass="54713">MPPGKRRQSNAMLYTLITFVGLFIIATTAAVIYYVKAEELRTTTQEAQSELSRMASADEVRRVGDIVGTRLPGQTNLGSMVEYYNRVVALIVGRPIQVTSAEVNVGQATNAFRSLVEQARPHINIGAPDPNAAEPDLADPNRVSWRSMASDLVAKVRQTSEQLDARTQQFQKLQQEFTDATELWQQTADDLNARIGEYELQVQQTKADYDDLRALLEQSSEQRAANILRQLEEERALSRQLNQDLIKTQAELEIAQQRLSGALTDVAKIQPSPDPEAPAHKPDGRIILVDEASGIVHINLGSDDRIYRGLTFSVYDKASGVPRDSKPKAQIEVFAIGKTTSTARILSSERRNPIATDDIVANLIWDAGKKNHFVIAGDFDLTGKGQPTYDARTRIADLIQRWGGATSDDVSAKTDFVILGTEPQVPREPSFDDLASDPTLRDKYDAARQRREYYDQVRQQAQAFYIPVFTFDRFLYLIGYENYIGKPGAF</sequence>
<keyword evidence="2" id="KW-0812">Transmembrane</keyword>
<dbReference type="EMBL" id="JASCXX010000001">
    <property type="protein sequence ID" value="MDI6447670.1"/>
    <property type="molecule type" value="Genomic_DNA"/>
</dbReference>
<organism evidence="3 4">
    <name type="scientific">Anaerobaca lacustris</name>
    <dbReference type="NCBI Taxonomy" id="3044600"/>
    <lineage>
        <taxon>Bacteria</taxon>
        <taxon>Pseudomonadati</taxon>
        <taxon>Planctomycetota</taxon>
        <taxon>Phycisphaerae</taxon>
        <taxon>Sedimentisphaerales</taxon>
        <taxon>Anaerobacaceae</taxon>
        <taxon>Anaerobaca</taxon>
    </lineage>
</organism>
<proteinExistence type="predicted"/>
<protein>
    <recommendedName>
        <fullName evidence="5">BRCT domain-containing protein</fullName>
    </recommendedName>
</protein>
<dbReference type="InterPro" id="IPR036420">
    <property type="entry name" value="BRCT_dom_sf"/>
</dbReference>
<comment type="caution">
    <text evidence="3">The sequence shown here is derived from an EMBL/GenBank/DDBJ whole genome shotgun (WGS) entry which is preliminary data.</text>
</comment>
<keyword evidence="2" id="KW-1133">Transmembrane helix</keyword>
<dbReference type="Proteomes" id="UP001431776">
    <property type="component" value="Unassembled WGS sequence"/>
</dbReference>
<dbReference type="Gene3D" id="3.40.50.10190">
    <property type="entry name" value="BRCT domain"/>
    <property type="match status" value="1"/>
</dbReference>
<dbReference type="RefSeq" id="WP_349243080.1">
    <property type="nucleotide sequence ID" value="NZ_JASCXX010000001.1"/>
</dbReference>
<evidence type="ECO:0000313" key="3">
    <source>
        <dbReference type="EMBL" id="MDI6447670.1"/>
    </source>
</evidence>
<evidence type="ECO:0000313" key="4">
    <source>
        <dbReference type="Proteomes" id="UP001431776"/>
    </source>
</evidence>
<keyword evidence="1" id="KW-0175">Coiled coil</keyword>
<reference evidence="3" key="1">
    <citation type="submission" date="2023-05" db="EMBL/GenBank/DDBJ databases">
        <title>Anaerotaeda fermentans gen. nov., sp. nov., a novel anaerobic planctomycete of the new family within the order Sedimentisphaerales isolated from Taman Peninsula, Russia.</title>
        <authorList>
            <person name="Khomyakova M.A."/>
            <person name="Merkel A.Y."/>
            <person name="Slobodkin A.I."/>
        </authorList>
    </citation>
    <scope>NUCLEOTIDE SEQUENCE</scope>
    <source>
        <strain evidence="3">M17dextr</strain>
    </source>
</reference>
<keyword evidence="2" id="KW-0472">Membrane</keyword>
<keyword evidence="4" id="KW-1185">Reference proteome</keyword>
<dbReference type="AlphaFoldDB" id="A0AAW6TSK5"/>
<feature type="transmembrane region" description="Helical" evidence="2">
    <location>
        <begin position="12"/>
        <end position="35"/>
    </location>
</feature>